<feature type="domain" description="CBF1-interacting co-repressor CIR N-terminal" evidence="3">
    <location>
        <begin position="11"/>
        <end position="47"/>
    </location>
</feature>
<feature type="coiled-coil region" evidence="1">
    <location>
        <begin position="15"/>
        <end position="45"/>
    </location>
</feature>
<reference evidence="4 5" key="1">
    <citation type="submission" date="2009-08" db="EMBL/GenBank/DDBJ databases">
        <title>The Genome Sequence of Spizellomyces punctatus strain DAOM BR117.</title>
        <authorList>
            <consortium name="The Broad Institute Genome Sequencing Platform"/>
            <person name="Russ C."/>
            <person name="Cuomo C."/>
            <person name="Shea T."/>
            <person name="Young S.K."/>
            <person name="Zeng Q."/>
            <person name="Koehrsen M."/>
            <person name="Haas B."/>
            <person name="Borodovsky M."/>
            <person name="Guigo R."/>
            <person name="Alvarado L."/>
            <person name="Berlin A."/>
            <person name="Bochicchio J."/>
            <person name="Borenstein D."/>
            <person name="Chapman S."/>
            <person name="Chen Z."/>
            <person name="Engels R."/>
            <person name="Freedman E."/>
            <person name="Gellesch M."/>
            <person name="Goldberg J."/>
            <person name="Griggs A."/>
            <person name="Gujja S."/>
            <person name="Heiman D."/>
            <person name="Hepburn T."/>
            <person name="Howarth C."/>
            <person name="Jen D."/>
            <person name="Larson L."/>
            <person name="Lewis B."/>
            <person name="Mehta T."/>
            <person name="Park D."/>
            <person name="Pearson M."/>
            <person name="Roberts A."/>
            <person name="Saif S."/>
            <person name="Shenoy N."/>
            <person name="Sisk P."/>
            <person name="Stolte C."/>
            <person name="Sykes S."/>
            <person name="Thomson T."/>
            <person name="Walk T."/>
            <person name="White J."/>
            <person name="Yandava C."/>
            <person name="Burger G."/>
            <person name="Gray M.W."/>
            <person name="Holland P.W.H."/>
            <person name="King N."/>
            <person name="Lang F.B.F."/>
            <person name="Roger A.J."/>
            <person name="Ruiz-Trillo I."/>
            <person name="Lander E."/>
            <person name="Nusbaum C."/>
        </authorList>
    </citation>
    <scope>NUCLEOTIDE SEQUENCE [LARGE SCALE GENOMIC DNA]</scope>
    <source>
        <strain evidence="4 5">DAOM BR117</strain>
    </source>
</reference>
<evidence type="ECO:0000313" key="4">
    <source>
        <dbReference type="EMBL" id="KND04860.1"/>
    </source>
</evidence>
<dbReference type="SMART" id="SM01083">
    <property type="entry name" value="Cir_N"/>
    <property type="match status" value="1"/>
</dbReference>
<dbReference type="VEuPathDB" id="FungiDB:SPPG_00559"/>
<dbReference type="PANTHER" id="PTHR22093:SF0">
    <property type="entry name" value="LEUKOCYTE RECEPTOR CLUSTER MEMBER 1"/>
    <property type="match status" value="1"/>
</dbReference>
<sequence>MGKLNILQHKSWHVYNEVNQERVRKDEEAARIEEEKKKERALQADREARLALLRSKSRGRIGSSHAEVLDVAPNEVSTALSLPDTEERHIGHVNLFEEAEREARGKGGKNPEYEAEKRAKEKKEADKFTWYLGETKDGKKETPWYATLDLKSDKKPQEGPAGLIKDEKARKAKDERRKAKEDPLNAMTKYVSKSERRERERQAHSERRKRATKTRESSSSSSSNIEKLRAERLARERVERAKAQEVLQPGSALPTRHFEDSAYYHSQFNPDFVRRRRDEAPARSRRHEPY</sequence>
<dbReference type="OMA" id="WYEELPK"/>
<feature type="region of interest" description="Disordered" evidence="2">
    <location>
        <begin position="95"/>
        <end position="129"/>
    </location>
</feature>
<dbReference type="InParanoid" id="A0A0L0HVD5"/>
<evidence type="ECO:0000259" key="3">
    <source>
        <dbReference type="SMART" id="SM01083"/>
    </source>
</evidence>
<dbReference type="InterPro" id="IPR039875">
    <property type="entry name" value="LENG1-like"/>
</dbReference>
<keyword evidence="1" id="KW-0175">Coiled coil</keyword>
<name>A0A0L0HVD5_SPIPD</name>
<dbReference type="eggNOG" id="ENOG502RZ97">
    <property type="taxonomic scope" value="Eukaryota"/>
</dbReference>
<dbReference type="EMBL" id="KQ257450">
    <property type="protein sequence ID" value="KND04860.1"/>
    <property type="molecule type" value="Genomic_DNA"/>
</dbReference>
<feature type="compositionally biased region" description="Basic and acidic residues" evidence="2">
    <location>
        <begin position="226"/>
        <end position="243"/>
    </location>
</feature>
<dbReference type="GeneID" id="27684279"/>
<feature type="compositionally biased region" description="Basic and acidic residues" evidence="2">
    <location>
        <begin position="272"/>
        <end position="290"/>
    </location>
</feature>
<keyword evidence="5" id="KW-1185">Reference proteome</keyword>
<evidence type="ECO:0000256" key="1">
    <source>
        <dbReference type="SAM" id="Coils"/>
    </source>
</evidence>
<evidence type="ECO:0000313" key="5">
    <source>
        <dbReference type="Proteomes" id="UP000053201"/>
    </source>
</evidence>
<dbReference type="OrthoDB" id="2159131at2759"/>
<evidence type="ECO:0000256" key="2">
    <source>
        <dbReference type="SAM" id="MobiDB-lite"/>
    </source>
</evidence>
<organism evidence="4 5">
    <name type="scientific">Spizellomyces punctatus (strain DAOM BR117)</name>
    <dbReference type="NCBI Taxonomy" id="645134"/>
    <lineage>
        <taxon>Eukaryota</taxon>
        <taxon>Fungi</taxon>
        <taxon>Fungi incertae sedis</taxon>
        <taxon>Chytridiomycota</taxon>
        <taxon>Chytridiomycota incertae sedis</taxon>
        <taxon>Chytridiomycetes</taxon>
        <taxon>Spizellomycetales</taxon>
        <taxon>Spizellomycetaceae</taxon>
        <taxon>Spizellomyces</taxon>
    </lineage>
</organism>
<dbReference type="RefSeq" id="XP_016612899.1">
    <property type="nucleotide sequence ID" value="XM_016748887.1"/>
</dbReference>
<feature type="compositionally biased region" description="Basic and acidic residues" evidence="2">
    <location>
        <begin position="101"/>
        <end position="127"/>
    </location>
</feature>
<dbReference type="Proteomes" id="UP000053201">
    <property type="component" value="Unassembled WGS sequence"/>
</dbReference>
<gene>
    <name evidence="4" type="ORF">SPPG_00559</name>
</gene>
<feature type="region of interest" description="Disordered" evidence="2">
    <location>
        <begin position="148"/>
        <end position="290"/>
    </location>
</feature>
<accession>A0A0L0HVD5</accession>
<dbReference type="AlphaFoldDB" id="A0A0L0HVD5"/>
<feature type="compositionally biased region" description="Basic and acidic residues" evidence="2">
    <location>
        <begin position="192"/>
        <end position="205"/>
    </location>
</feature>
<proteinExistence type="predicted"/>
<feature type="compositionally biased region" description="Basic and acidic residues" evidence="2">
    <location>
        <begin position="164"/>
        <end position="183"/>
    </location>
</feature>
<protein>
    <recommendedName>
        <fullName evidence="3">CBF1-interacting co-repressor CIR N-terminal domain-containing protein</fullName>
    </recommendedName>
</protein>
<dbReference type="STRING" id="645134.A0A0L0HVD5"/>
<dbReference type="InterPro" id="IPR019339">
    <property type="entry name" value="CIR_N_dom"/>
</dbReference>
<dbReference type="PANTHER" id="PTHR22093">
    <property type="entry name" value="LEUKOCYTE RECEPTOR CLUSTER LRC MEMBER 1"/>
    <property type="match status" value="1"/>
</dbReference>